<name>H5XNE7_9PSEU</name>
<dbReference type="Proteomes" id="UP000002791">
    <property type="component" value="Chromosome"/>
</dbReference>
<dbReference type="STRING" id="882082.SaccyDRAFT_1064"/>
<feature type="transmembrane region" description="Helical" evidence="2">
    <location>
        <begin position="12"/>
        <end position="34"/>
    </location>
</feature>
<feature type="region of interest" description="Disordered" evidence="1">
    <location>
        <begin position="37"/>
        <end position="56"/>
    </location>
</feature>
<accession>H5XNE7</accession>
<evidence type="ECO:0000256" key="2">
    <source>
        <dbReference type="SAM" id="Phobius"/>
    </source>
</evidence>
<keyword evidence="2" id="KW-1133">Transmembrane helix</keyword>
<dbReference type="HOGENOM" id="CLU_057312_1_0_11"/>
<evidence type="ECO:0000313" key="4">
    <source>
        <dbReference type="Proteomes" id="UP000002791"/>
    </source>
</evidence>
<dbReference type="InterPro" id="IPR021903">
    <property type="entry name" value="DUF3515"/>
</dbReference>
<dbReference type="Pfam" id="PF12028">
    <property type="entry name" value="DUF3515"/>
    <property type="match status" value="1"/>
</dbReference>
<evidence type="ECO:0000256" key="1">
    <source>
        <dbReference type="SAM" id="MobiDB-lite"/>
    </source>
</evidence>
<reference evidence="3 4" key="1">
    <citation type="submission" date="2011-11" db="EMBL/GenBank/DDBJ databases">
        <title>The Noncontiguous Finished sequence of Saccharomonospora cyanea NA-134.</title>
        <authorList>
            <consortium name="US DOE Joint Genome Institute"/>
            <person name="Lucas S."/>
            <person name="Han J."/>
            <person name="Lapidus A."/>
            <person name="Cheng J.-F."/>
            <person name="Goodwin L."/>
            <person name="Pitluck S."/>
            <person name="Peters L."/>
            <person name="Ovchinnikova G."/>
            <person name="Lu M."/>
            <person name="Detter J.C."/>
            <person name="Han C."/>
            <person name="Tapia R."/>
            <person name="Land M."/>
            <person name="Hauser L."/>
            <person name="Kyrpides N."/>
            <person name="Ivanova N."/>
            <person name="Pagani I."/>
            <person name="Brambilla E.-M."/>
            <person name="Klenk H.-P."/>
            <person name="Woyke T."/>
        </authorList>
    </citation>
    <scope>NUCLEOTIDE SEQUENCE [LARGE SCALE GENOMIC DNA]</scope>
    <source>
        <strain evidence="3 4">NA-134</strain>
    </source>
</reference>
<dbReference type="AlphaFoldDB" id="H5XNE7"/>
<organism evidence="3 4">
    <name type="scientific">Saccharomonospora cyanea NA-134</name>
    <dbReference type="NCBI Taxonomy" id="882082"/>
    <lineage>
        <taxon>Bacteria</taxon>
        <taxon>Bacillati</taxon>
        <taxon>Actinomycetota</taxon>
        <taxon>Actinomycetes</taxon>
        <taxon>Pseudonocardiales</taxon>
        <taxon>Pseudonocardiaceae</taxon>
        <taxon>Saccharomonospora</taxon>
    </lineage>
</organism>
<evidence type="ECO:0008006" key="5">
    <source>
        <dbReference type="Google" id="ProtNLM"/>
    </source>
</evidence>
<proteinExistence type="predicted"/>
<protein>
    <recommendedName>
        <fullName evidence="5">DUF3515 domain-containing protein</fullName>
    </recommendedName>
</protein>
<sequence length="188" mass="19364">MVSETGAPPRSLVVLAAVLASALAVTVAVLGFVLSSGDSTRDASGGDTPDTPGPLPLVSIPAPEAGSSECASLVEAAPRELESSGERLARRELAEPAPPATLAWGNDDPVVLRCGLDRPPELTRSSTLRSIDEVRWLPVPGEGSTTWYVVDRDVYVALTVPATAGTGPLQQLSETISGALPAVPLDFD</sequence>
<dbReference type="RefSeq" id="WP_005454266.1">
    <property type="nucleotide sequence ID" value="NZ_CM001440.1"/>
</dbReference>
<gene>
    <name evidence="3" type="ORF">SaccyDRAFT_1064</name>
</gene>
<keyword evidence="4" id="KW-1185">Reference proteome</keyword>
<keyword evidence="2" id="KW-0812">Transmembrane</keyword>
<keyword evidence="2" id="KW-0472">Membrane</keyword>
<dbReference type="EMBL" id="CM001440">
    <property type="protein sequence ID" value="EHR59975.1"/>
    <property type="molecule type" value="Genomic_DNA"/>
</dbReference>
<evidence type="ECO:0000313" key="3">
    <source>
        <dbReference type="EMBL" id="EHR59975.1"/>
    </source>
</evidence>
<dbReference type="eggNOG" id="ENOG50336I4">
    <property type="taxonomic scope" value="Bacteria"/>
</dbReference>